<reference evidence="2" key="1">
    <citation type="journal article" date="2014" name="Int. J. Syst. Evol. Microbiol.">
        <title>Complete genome sequence of Corynebacterium casei LMG S-19264T (=DSM 44701T), isolated from a smear-ripened cheese.</title>
        <authorList>
            <consortium name="US DOE Joint Genome Institute (JGI-PGF)"/>
            <person name="Walter F."/>
            <person name="Albersmeier A."/>
            <person name="Kalinowski J."/>
            <person name="Ruckert C."/>
        </authorList>
    </citation>
    <scope>NUCLEOTIDE SEQUENCE</scope>
    <source>
        <strain evidence="2">CGMCC 4.7201</strain>
    </source>
</reference>
<dbReference type="InterPro" id="IPR001466">
    <property type="entry name" value="Beta-lactam-related"/>
</dbReference>
<dbReference type="Pfam" id="PF00144">
    <property type="entry name" value="Beta-lactamase"/>
    <property type="match status" value="1"/>
</dbReference>
<name>A0A917ZJX3_9ACTN</name>
<dbReference type="SUPFAM" id="SSF56601">
    <property type="entry name" value="beta-lactamase/transpeptidase-like"/>
    <property type="match status" value="1"/>
</dbReference>
<dbReference type="EMBL" id="BMMS01000006">
    <property type="protein sequence ID" value="GGO85011.1"/>
    <property type="molecule type" value="Genomic_DNA"/>
</dbReference>
<dbReference type="Gene3D" id="3.40.710.10">
    <property type="entry name" value="DD-peptidase/beta-lactamase superfamily"/>
    <property type="match status" value="1"/>
</dbReference>
<organism evidence="2 3">
    <name type="scientific">Wenjunlia tyrosinilytica</name>
    <dbReference type="NCBI Taxonomy" id="1544741"/>
    <lineage>
        <taxon>Bacteria</taxon>
        <taxon>Bacillati</taxon>
        <taxon>Actinomycetota</taxon>
        <taxon>Actinomycetes</taxon>
        <taxon>Kitasatosporales</taxon>
        <taxon>Streptomycetaceae</taxon>
        <taxon>Wenjunlia</taxon>
    </lineage>
</organism>
<evidence type="ECO:0000313" key="2">
    <source>
        <dbReference type="EMBL" id="GGO85011.1"/>
    </source>
</evidence>
<keyword evidence="2" id="KW-0378">Hydrolase</keyword>
<comment type="caution">
    <text evidence="2">The sequence shown here is derived from an EMBL/GenBank/DDBJ whole genome shotgun (WGS) entry which is preliminary data.</text>
</comment>
<reference evidence="2" key="2">
    <citation type="submission" date="2020-09" db="EMBL/GenBank/DDBJ databases">
        <authorList>
            <person name="Sun Q."/>
            <person name="Zhou Y."/>
        </authorList>
    </citation>
    <scope>NUCLEOTIDE SEQUENCE</scope>
    <source>
        <strain evidence="2">CGMCC 4.7201</strain>
    </source>
</reference>
<dbReference type="RefSeq" id="WP_189130994.1">
    <property type="nucleotide sequence ID" value="NZ_BMMS01000006.1"/>
</dbReference>
<dbReference type="PANTHER" id="PTHR43319:SF3">
    <property type="entry name" value="BETA-LACTAMASE-RELATED DOMAIN-CONTAINING PROTEIN"/>
    <property type="match status" value="1"/>
</dbReference>
<proteinExistence type="predicted"/>
<evidence type="ECO:0000259" key="1">
    <source>
        <dbReference type="Pfam" id="PF00144"/>
    </source>
</evidence>
<feature type="domain" description="Beta-lactamase-related" evidence="1">
    <location>
        <begin position="18"/>
        <end position="360"/>
    </location>
</feature>
<dbReference type="InterPro" id="IPR052907">
    <property type="entry name" value="Beta-lactamase/esterase"/>
</dbReference>
<dbReference type="GO" id="GO:0016787">
    <property type="term" value="F:hydrolase activity"/>
    <property type="evidence" value="ECO:0007669"/>
    <property type="project" value="UniProtKB-KW"/>
</dbReference>
<dbReference type="PANTHER" id="PTHR43319">
    <property type="entry name" value="BETA-LACTAMASE-RELATED"/>
    <property type="match status" value="1"/>
</dbReference>
<keyword evidence="3" id="KW-1185">Reference proteome</keyword>
<evidence type="ECO:0000313" key="3">
    <source>
        <dbReference type="Proteomes" id="UP000641932"/>
    </source>
</evidence>
<dbReference type="Proteomes" id="UP000641932">
    <property type="component" value="Unassembled WGS sequence"/>
</dbReference>
<protein>
    <submittedName>
        <fullName evidence="2">Serine hydrolase</fullName>
    </submittedName>
</protein>
<gene>
    <name evidence="2" type="ORF">GCM10012280_17810</name>
</gene>
<sequence>MDGTRIEGMCSDRFSGLRELFAKNLESGADIGASVAVYLDGEPVVDLWGGHLDVQRTRPWERDTITNVWSTTKTMTALAALVLADRGDLDLDAPVYRYWPEFAAAGKESVKVRHLLSHTAGLPNWEKRISVADLYDWDKVTSLLARQAPAWEPGTRSGYHALTFGYLVGEVVRRVTGRTLGTFFAEELARPLGADFHIGLPPEDDHRVAPVISPGGRFGGWLARRLGKTVMGAEQSWTPEWRRAEIPAANGHGNARSVAAVQSVLACAGEARGVRLLSEAGCNRVFEEQSNGKDLVLGMPIRFGIGYALNPLDLPYPVNPRVCFWGGWGGSFVNVDVDARMTVAYVMNRMSGGTMGDERALGLIVAAYTALGD</sequence>
<dbReference type="InterPro" id="IPR012338">
    <property type="entry name" value="Beta-lactam/transpept-like"/>
</dbReference>
<dbReference type="AlphaFoldDB" id="A0A917ZJX3"/>
<accession>A0A917ZJX3</accession>